<accession>A0A1Q5T2S8</accession>
<reference evidence="2 3" key="1">
    <citation type="submission" date="2016-10" db="EMBL/GenBank/DDBJ databases">
        <title>Genome sequence of the ascomycete fungus Penicillium subrubescens.</title>
        <authorList>
            <person name="De Vries R.P."/>
            <person name="Peng M."/>
            <person name="Dilokpimol A."/>
            <person name="Hilden K."/>
            <person name="Makela M.R."/>
            <person name="Grigoriev I."/>
            <person name="Riley R."/>
            <person name="Granchi Z."/>
        </authorList>
    </citation>
    <scope>NUCLEOTIDE SEQUENCE [LARGE SCALE GENOMIC DNA]</scope>
    <source>
        <strain evidence="2 3">CBS 132785</strain>
    </source>
</reference>
<dbReference type="AlphaFoldDB" id="A0A1Q5T2S8"/>
<gene>
    <name evidence="2" type="ORF">PENSUB_11773</name>
</gene>
<feature type="region of interest" description="Disordered" evidence="1">
    <location>
        <begin position="1"/>
        <end position="71"/>
    </location>
</feature>
<evidence type="ECO:0000313" key="3">
    <source>
        <dbReference type="Proteomes" id="UP000186955"/>
    </source>
</evidence>
<protein>
    <submittedName>
        <fullName evidence="2">Uncharacterized protein</fullName>
    </submittedName>
</protein>
<evidence type="ECO:0000313" key="2">
    <source>
        <dbReference type="EMBL" id="OKO94506.1"/>
    </source>
</evidence>
<keyword evidence="3" id="KW-1185">Reference proteome</keyword>
<dbReference type="EMBL" id="MNBE01000719">
    <property type="protein sequence ID" value="OKO94506.1"/>
    <property type="molecule type" value="Genomic_DNA"/>
</dbReference>
<name>A0A1Q5T2S8_9EURO</name>
<comment type="caution">
    <text evidence="2">The sequence shown here is derived from an EMBL/GenBank/DDBJ whole genome shotgun (WGS) entry which is preliminary data.</text>
</comment>
<proteinExistence type="predicted"/>
<sequence length="71" mass="7511">MPNTAAPPALLPPSSNQGLGSLDKEQSPGEYSSGIDSDSELVGPNGSRALKRKRPLTVSYVPELIMPHTRP</sequence>
<dbReference type="Proteomes" id="UP000186955">
    <property type="component" value="Unassembled WGS sequence"/>
</dbReference>
<organism evidence="2 3">
    <name type="scientific">Penicillium subrubescens</name>
    <dbReference type="NCBI Taxonomy" id="1316194"/>
    <lineage>
        <taxon>Eukaryota</taxon>
        <taxon>Fungi</taxon>
        <taxon>Dikarya</taxon>
        <taxon>Ascomycota</taxon>
        <taxon>Pezizomycotina</taxon>
        <taxon>Eurotiomycetes</taxon>
        <taxon>Eurotiomycetidae</taxon>
        <taxon>Eurotiales</taxon>
        <taxon>Aspergillaceae</taxon>
        <taxon>Penicillium</taxon>
    </lineage>
</organism>
<evidence type="ECO:0000256" key="1">
    <source>
        <dbReference type="SAM" id="MobiDB-lite"/>
    </source>
</evidence>